<feature type="non-terminal residue" evidence="2">
    <location>
        <position position="1226"/>
    </location>
</feature>
<name>A0AAN5DGA7_9BILA</name>
<feature type="region of interest" description="Disordered" evidence="1">
    <location>
        <begin position="431"/>
        <end position="560"/>
    </location>
</feature>
<dbReference type="AlphaFoldDB" id="A0AAN5DGA7"/>
<evidence type="ECO:0000256" key="1">
    <source>
        <dbReference type="SAM" id="MobiDB-lite"/>
    </source>
</evidence>
<reference evidence="3" key="1">
    <citation type="submission" date="2022-10" db="EMBL/GenBank/DDBJ databases">
        <title>Genome assembly of Pristionchus species.</title>
        <authorList>
            <person name="Yoshida K."/>
            <person name="Sommer R.J."/>
        </authorList>
    </citation>
    <scope>NUCLEOTIDE SEQUENCE [LARGE SCALE GENOMIC DNA]</scope>
    <source>
        <strain evidence="3">RS5460</strain>
    </source>
</reference>
<feature type="compositionally biased region" description="Basic and acidic residues" evidence="1">
    <location>
        <begin position="683"/>
        <end position="692"/>
    </location>
</feature>
<organism evidence="2 3">
    <name type="scientific">Pristionchus mayeri</name>
    <dbReference type="NCBI Taxonomy" id="1317129"/>
    <lineage>
        <taxon>Eukaryota</taxon>
        <taxon>Metazoa</taxon>
        <taxon>Ecdysozoa</taxon>
        <taxon>Nematoda</taxon>
        <taxon>Chromadorea</taxon>
        <taxon>Rhabditida</taxon>
        <taxon>Rhabditina</taxon>
        <taxon>Diplogasteromorpha</taxon>
        <taxon>Diplogasteroidea</taxon>
        <taxon>Neodiplogasteridae</taxon>
        <taxon>Pristionchus</taxon>
    </lineage>
</organism>
<feature type="region of interest" description="Disordered" evidence="1">
    <location>
        <begin position="612"/>
        <end position="652"/>
    </location>
</feature>
<proteinExistence type="predicted"/>
<accession>A0AAN5DGA7</accession>
<feature type="compositionally biased region" description="Basic and acidic residues" evidence="1">
    <location>
        <begin position="634"/>
        <end position="643"/>
    </location>
</feature>
<feature type="compositionally biased region" description="Acidic residues" evidence="1">
    <location>
        <begin position="624"/>
        <end position="633"/>
    </location>
</feature>
<feature type="compositionally biased region" description="Low complexity" evidence="1">
    <location>
        <begin position="233"/>
        <end position="249"/>
    </location>
</feature>
<feature type="region of interest" description="Disordered" evidence="1">
    <location>
        <begin position="361"/>
        <end position="396"/>
    </location>
</feature>
<dbReference type="PANTHER" id="PTHR14689">
    <property type="entry name" value="PHORBOL-ESTER_DAG-TYPE DOMAIN-CONTAINING PROTEIN"/>
    <property type="match status" value="1"/>
</dbReference>
<feature type="compositionally biased region" description="Acidic residues" evidence="1">
    <location>
        <begin position="785"/>
        <end position="797"/>
    </location>
</feature>
<feature type="region of interest" description="Disordered" evidence="1">
    <location>
        <begin position="151"/>
        <end position="263"/>
    </location>
</feature>
<dbReference type="PANTHER" id="PTHR14689:SF0">
    <property type="entry name" value="COILED-COIL DOMAIN-CONTAINING PROTEIN 82"/>
    <property type="match status" value="1"/>
</dbReference>
<dbReference type="EMBL" id="BTRK01000006">
    <property type="protein sequence ID" value="GMR61585.1"/>
    <property type="molecule type" value="Genomic_DNA"/>
</dbReference>
<feature type="compositionally biased region" description="Low complexity" evidence="1">
    <location>
        <begin position="482"/>
        <end position="514"/>
    </location>
</feature>
<feature type="compositionally biased region" description="Basic and acidic residues" evidence="1">
    <location>
        <begin position="452"/>
        <end position="463"/>
    </location>
</feature>
<comment type="caution">
    <text evidence="2">The sequence shown here is derived from an EMBL/GenBank/DDBJ whole genome shotgun (WGS) entry which is preliminary data.</text>
</comment>
<evidence type="ECO:0000313" key="3">
    <source>
        <dbReference type="Proteomes" id="UP001328107"/>
    </source>
</evidence>
<feature type="compositionally biased region" description="Basic and acidic residues" evidence="1">
    <location>
        <begin position="612"/>
        <end position="623"/>
    </location>
</feature>
<feature type="region of interest" description="Disordered" evidence="1">
    <location>
        <begin position="737"/>
        <end position="820"/>
    </location>
</feature>
<sequence length="1226" mass="136491">AYHYMDGQLPNNINGAKNIIPEISGVAGGNVFLPSLFAPSQIPTSSSCPTNTADLPWAKNQVFQNWVDQTKNLPNMYNMFTGNMAANGSFGTNLDSSWQNPSSSQSNLNLANPLLAAFQQQYGATNNSRSSSINPLLGSTSQIRTSATAPFDPLALHPTPSALNPPIQQPKQPPKHHADPSSLLFPSTTTSYNNTGTKNHYDPAGTDPSKLNSFTLPPGYDQLRDQLNAMSGQLQQQQQQQSPFSMQPQATPLARPQPRSQGIPPQAFDLLSSVAKDLSSKPAASGFDLSQILPPSAMPTITAPQTTSSIFPTQTQTPSASNSVHAAHPQTIPTTSEAMECVPGPSTSTSDTMRIQTTSHLAVPPADGQLISPRTGKRRSGGQNGDLARPPSEGGLDLDLDGFDLFDGMTMGDQEAVLNSTLNFDDAIFNDPIPTSIAEEPPPQPPKPVIEQPKKEEPKKEEVSSAQSKMQLLMARLQKTRGAAPAAAPVAAATSKAATPTAAASVPSAAGTPATPEPLKVASPAVLPKPAEPQAKSDKPTFTPPLSPVDLSDASKPSTSGISSLIAASILPSELLKKPDPTQRKKNIPVYLRTKPAEQSSSIPIYKFKNTDKKSFSESKDDEFAFTDEDPEETGEKLKRVRDDDWDDEPEKAAHEAKVNYIFNYQSDRITYSKMGYDRKVTDAEPKKEVRKPAPVYPGRDRHARQESLDFAEKLRQRRKGEIKIDFATVQQCEHNQCAIDSGQRNVDDADKPPLPRLLIRLPKKSIDIEEKSRRRRKKRRYYDEGEEESEEDDDDWYGGRPKKRRGRKPKRELHPDETYSVRLVDPSTIEHARKEVHVRPVEYSSRKEKIMRHWREENGVHEEPPAATGRGVEGKLEPKSLTRIVTEYKNAEARERLEKFRPCTGFVPRGTFLVLKAEINTADCSLWRVDNMNLLQKFPGFMVRTGKKGPEKLLYKNSSTYSGWCEQLQPSYMVVEVRHVKQTRSECVVEPLIHIDDLFPAVSEELPERYCVSNLKALINKEDAPAQAEARTFILKDDVRNGLYMVIRNMLDGALTIDYFSRALPSTLGGLPNPSFELLNEIECQLRECEESIKERVSFGLEFECQLKRYGSCLPIDCEYNEIDCQACGEASVQKTLQLFDPIEKLKEEDECYFEEKAVLQAVDFLLCADCCKFAVWQHRLIHFRHDLARRIENRLLEATLEMPSLLPEQIVENLRQHYTWLKEV</sequence>
<dbReference type="GO" id="GO:0005634">
    <property type="term" value="C:nucleus"/>
    <property type="evidence" value="ECO:0007669"/>
    <property type="project" value="TreeGrafter"/>
</dbReference>
<feature type="non-terminal residue" evidence="2">
    <location>
        <position position="1"/>
    </location>
</feature>
<gene>
    <name evidence="2" type="ORF">PMAYCL1PPCAC_31780</name>
</gene>
<feature type="compositionally biased region" description="Basic residues" evidence="1">
    <location>
        <begin position="801"/>
        <end position="812"/>
    </location>
</feature>
<feature type="compositionally biased region" description="Low complexity" evidence="1">
    <location>
        <begin position="180"/>
        <end position="191"/>
    </location>
</feature>
<evidence type="ECO:0008006" key="4">
    <source>
        <dbReference type="Google" id="ProtNLM"/>
    </source>
</evidence>
<protein>
    <recommendedName>
        <fullName evidence="4">DUF4211 domain-containing protein</fullName>
    </recommendedName>
</protein>
<feature type="region of interest" description="Disordered" evidence="1">
    <location>
        <begin position="683"/>
        <end position="708"/>
    </location>
</feature>
<dbReference type="Proteomes" id="UP001328107">
    <property type="component" value="Unassembled WGS sequence"/>
</dbReference>
<evidence type="ECO:0000313" key="2">
    <source>
        <dbReference type="EMBL" id="GMR61585.1"/>
    </source>
</evidence>
<keyword evidence="3" id="KW-1185">Reference proteome</keyword>
<feature type="region of interest" description="Disordered" evidence="1">
    <location>
        <begin position="573"/>
        <end position="593"/>
    </location>
</feature>
<feature type="compositionally biased region" description="Basic and acidic residues" evidence="1">
    <location>
        <begin position="699"/>
        <end position="708"/>
    </location>
</feature>